<comment type="caution">
    <text evidence="2">The sequence shown here is derived from an EMBL/GenBank/DDBJ whole genome shotgun (WGS) entry which is preliminary data.</text>
</comment>
<reference evidence="2 3" key="1">
    <citation type="submission" date="2017-04" db="EMBL/GenBank/DDBJ databases">
        <title>Draft genome sequence of Marssonina coronaria NL1: causal agent of apple blotch.</title>
        <authorList>
            <person name="Cheng Q."/>
        </authorList>
    </citation>
    <scope>NUCLEOTIDE SEQUENCE [LARGE SCALE GENOMIC DNA]</scope>
    <source>
        <strain evidence="2 3">NL1</strain>
    </source>
</reference>
<proteinExistence type="predicted"/>
<protein>
    <submittedName>
        <fullName evidence="2">Uncharacterized protein</fullName>
    </submittedName>
</protein>
<evidence type="ECO:0000256" key="1">
    <source>
        <dbReference type="SAM" id="MobiDB-lite"/>
    </source>
</evidence>
<evidence type="ECO:0000313" key="3">
    <source>
        <dbReference type="Proteomes" id="UP000242519"/>
    </source>
</evidence>
<gene>
    <name evidence="2" type="ORF">B2J93_7131</name>
</gene>
<sequence>MVENDENDSAPRSFASDHNTKPSFRYQPMYAVMKDKKKGRTNTACGPWTSHHIIFETQLPGEKSTSRWRIEYRMHTHDENQEDHLDDFFDFVKERVAYAVCTDDQEARLFGLCDDLRAWMVRIDPHNGFAVFDVPEGKIEICTDVSLIRMRIQEKDDGGNDLIVRKTTSAPSMVDEKPFDATTGEDIEEPEVVECMHLLSLKELDIIHPAEFFGEEREAFGIPYSGLYYYPFDESYV</sequence>
<dbReference type="Proteomes" id="UP000242519">
    <property type="component" value="Unassembled WGS sequence"/>
</dbReference>
<accession>A0A218YU22</accession>
<dbReference type="InParanoid" id="A0A218YU22"/>
<dbReference type="EMBL" id="MZNU01000377">
    <property type="protein sequence ID" value="OWO98869.1"/>
    <property type="molecule type" value="Genomic_DNA"/>
</dbReference>
<name>A0A218YU22_9HELO</name>
<keyword evidence="3" id="KW-1185">Reference proteome</keyword>
<feature type="region of interest" description="Disordered" evidence="1">
    <location>
        <begin position="1"/>
        <end position="22"/>
    </location>
</feature>
<evidence type="ECO:0000313" key="2">
    <source>
        <dbReference type="EMBL" id="OWO98869.1"/>
    </source>
</evidence>
<dbReference type="AlphaFoldDB" id="A0A218YU22"/>
<organism evidence="2 3">
    <name type="scientific">Diplocarpon coronariae</name>
    <dbReference type="NCBI Taxonomy" id="2795749"/>
    <lineage>
        <taxon>Eukaryota</taxon>
        <taxon>Fungi</taxon>
        <taxon>Dikarya</taxon>
        <taxon>Ascomycota</taxon>
        <taxon>Pezizomycotina</taxon>
        <taxon>Leotiomycetes</taxon>
        <taxon>Helotiales</taxon>
        <taxon>Drepanopezizaceae</taxon>
        <taxon>Diplocarpon</taxon>
    </lineage>
</organism>